<dbReference type="PANTHER" id="PTHR30614:SF37">
    <property type="entry name" value="AMINO-ACID ABC TRANSPORTER PERMEASE PROTEIN YHDX-RELATED"/>
    <property type="match status" value="1"/>
</dbReference>
<evidence type="ECO:0000256" key="2">
    <source>
        <dbReference type="ARBA" id="ARBA00010072"/>
    </source>
</evidence>
<evidence type="ECO:0000313" key="11">
    <source>
        <dbReference type="EMBL" id="SVB60506.1"/>
    </source>
</evidence>
<accession>A0A382FBQ7</accession>
<dbReference type="CDD" id="cd06261">
    <property type="entry name" value="TM_PBP2"/>
    <property type="match status" value="2"/>
</dbReference>
<sequence>MFFYVVDKALNLELGFGHLSSRAGFGLSHTFIIDYNSNDSRWMGYFAGVINTIRVSLVGIVLATILGIFMGLARLSPNFLINKISTGYVEFIRNTPLLVQIIFWQLLLLQLPHISKALTFGGLSVWSNRGIYLPIISSNENGSLWSLILLLGLIISLILRSRLFKYKEEHVDLFSPNLISFFTFVVIAIISFFALSMKLSFNVPEVNINQHGTYIQSGGFALTPQFAAILFALVLYTGTFITEIVRGSIQSLPIGQTEEAMALGLNTYQRITLIILPQALRSII</sequence>
<keyword evidence="4" id="KW-1003">Cell membrane</keyword>
<dbReference type="GO" id="GO:0006865">
    <property type="term" value="P:amino acid transport"/>
    <property type="evidence" value="ECO:0007669"/>
    <property type="project" value="UniProtKB-KW"/>
</dbReference>
<keyword evidence="8 9" id="KW-0472">Membrane</keyword>
<dbReference type="NCBIfam" id="TIGR01726">
    <property type="entry name" value="HEQRo_perm_3TM"/>
    <property type="match status" value="1"/>
</dbReference>
<dbReference type="InterPro" id="IPR043429">
    <property type="entry name" value="ArtM/GltK/GlnP/TcyL/YhdX-like"/>
</dbReference>
<feature type="transmembrane region" description="Helical" evidence="9">
    <location>
        <begin position="45"/>
        <end position="70"/>
    </location>
</feature>
<dbReference type="SUPFAM" id="SSF161098">
    <property type="entry name" value="MetI-like"/>
    <property type="match status" value="1"/>
</dbReference>
<dbReference type="InterPro" id="IPR035906">
    <property type="entry name" value="MetI-like_sf"/>
</dbReference>
<keyword evidence="5 9" id="KW-0812">Transmembrane</keyword>
<protein>
    <recommendedName>
        <fullName evidence="10">ABC transmembrane type-1 domain-containing protein</fullName>
    </recommendedName>
</protein>
<evidence type="ECO:0000259" key="10">
    <source>
        <dbReference type="PROSITE" id="PS50928"/>
    </source>
</evidence>
<dbReference type="InterPro" id="IPR000515">
    <property type="entry name" value="MetI-like"/>
</dbReference>
<keyword evidence="7 9" id="KW-1133">Transmembrane helix</keyword>
<dbReference type="Gene3D" id="1.10.3720.10">
    <property type="entry name" value="MetI-like"/>
    <property type="match status" value="2"/>
</dbReference>
<dbReference type="PROSITE" id="PS50928">
    <property type="entry name" value="ABC_TM1"/>
    <property type="match status" value="1"/>
</dbReference>
<evidence type="ECO:0000256" key="4">
    <source>
        <dbReference type="ARBA" id="ARBA00022475"/>
    </source>
</evidence>
<feature type="non-terminal residue" evidence="11">
    <location>
        <position position="284"/>
    </location>
</feature>
<reference evidence="11" key="1">
    <citation type="submission" date="2018-05" db="EMBL/GenBank/DDBJ databases">
        <authorList>
            <person name="Lanie J.A."/>
            <person name="Ng W.-L."/>
            <person name="Kazmierczak K.M."/>
            <person name="Andrzejewski T.M."/>
            <person name="Davidsen T.M."/>
            <person name="Wayne K.J."/>
            <person name="Tettelin H."/>
            <person name="Glass J.I."/>
            <person name="Rusch D."/>
            <person name="Podicherti R."/>
            <person name="Tsui H.-C.T."/>
            <person name="Winkler M.E."/>
        </authorList>
    </citation>
    <scope>NUCLEOTIDE SEQUENCE</scope>
</reference>
<keyword evidence="3" id="KW-0813">Transport</keyword>
<feature type="transmembrane region" description="Helical" evidence="9">
    <location>
        <begin position="171"/>
        <end position="194"/>
    </location>
</feature>
<comment type="subcellular location">
    <subcellularLocation>
        <location evidence="1">Cell membrane</location>
        <topology evidence="1">Multi-pass membrane protein</topology>
    </subcellularLocation>
</comment>
<dbReference type="PANTHER" id="PTHR30614">
    <property type="entry name" value="MEMBRANE COMPONENT OF AMINO ACID ABC TRANSPORTER"/>
    <property type="match status" value="1"/>
</dbReference>
<evidence type="ECO:0000256" key="8">
    <source>
        <dbReference type="ARBA" id="ARBA00023136"/>
    </source>
</evidence>
<evidence type="ECO:0000256" key="1">
    <source>
        <dbReference type="ARBA" id="ARBA00004651"/>
    </source>
</evidence>
<name>A0A382FBQ7_9ZZZZ</name>
<evidence type="ECO:0000256" key="7">
    <source>
        <dbReference type="ARBA" id="ARBA00022989"/>
    </source>
</evidence>
<comment type="similarity">
    <text evidence="2">Belongs to the binding-protein-dependent transport system permease family. HisMQ subfamily.</text>
</comment>
<evidence type="ECO:0000256" key="6">
    <source>
        <dbReference type="ARBA" id="ARBA00022970"/>
    </source>
</evidence>
<dbReference type="EMBL" id="UINC01049126">
    <property type="protein sequence ID" value="SVB60506.1"/>
    <property type="molecule type" value="Genomic_DNA"/>
</dbReference>
<organism evidence="11">
    <name type="scientific">marine metagenome</name>
    <dbReference type="NCBI Taxonomy" id="408172"/>
    <lineage>
        <taxon>unclassified sequences</taxon>
        <taxon>metagenomes</taxon>
        <taxon>ecological metagenomes</taxon>
    </lineage>
</organism>
<dbReference type="InterPro" id="IPR010065">
    <property type="entry name" value="AA_ABC_transptr_permease_3TM"/>
</dbReference>
<evidence type="ECO:0000256" key="5">
    <source>
        <dbReference type="ARBA" id="ARBA00022692"/>
    </source>
</evidence>
<proteinExistence type="inferred from homology"/>
<dbReference type="Pfam" id="PF00528">
    <property type="entry name" value="BPD_transp_1"/>
    <property type="match status" value="1"/>
</dbReference>
<feature type="transmembrane region" description="Helical" evidence="9">
    <location>
        <begin position="214"/>
        <end position="236"/>
    </location>
</feature>
<dbReference type="AlphaFoldDB" id="A0A382FBQ7"/>
<keyword evidence="6" id="KW-0029">Amino-acid transport</keyword>
<evidence type="ECO:0000256" key="9">
    <source>
        <dbReference type="SAM" id="Phobius"/>
    </source>
</evidence>
<feature type="domain" description="ABC transmembrane type-1" evidence="10">
    <location>
        <begin position="49"/>
        <end position="284"/>
    </location>
</feature>
<evidence type="ECO:0000256" key="3">
    <source>
        <dbReference type="ARBA" id="ARBA00022448"/>
    </source>
</evidence>
<dbReference type="GO" id="GO:0043190">
    <property type="term" value="C:ATP-binding cassette (ABC) transporter complex"/>
    <property type="evidence" value="ECO:0007669"/>
    <property type="project" value="InterPro"/>
</dbReference>
<gene>
    <name evidence="11" type="ORF">METZ01_LOCUS213360</name>
</gene>
<feature type="transmembrane region" description="Helical" evidence="9">
    <location>
        <begin position="142"/>
        <end position="159"/>
    </location>
</feature>
<dbReference type="GO" id="GO:0022857">
    <property type="term" value="F:transmembrane transporter activity"/>
    <property type="evidence" value="ECO:0007669"/>
    <property type="project" value="InterPro"/>
</dbReference>